<proteinExistence type="predicted"/>
<dbReference type="OrthoDB" id="9830173at2"/>
<dbReference type="PROSITE" id="PS51257">
    <property type="entry name" value="PROKAR_LIPOPROTEIN"/>
    <property type="match status" value="1"/>
</dbReference>
<evidence type="ECO:0000313" key="1">
    <source>
        <dbReference type="EMBL" id="TXF91506.1"/>
    </source>
</evidence>
<name>A0A5C7FJQ2_9BACT</name>
<reference evidence="1 2" key="1">
    <citation type="submission" date="2019-08" db="EMBL/GenBank/DDBJ databases">
        <title>Lewinella sp. strain SSH13 Genome sequencing and assembly.</title>
        <authorList>
            <person name="Kim I."/>
        </authorList>
    </citation>
    <scope>NUCLEOTIDE SEQUENCE [LARGE SCALE GENOMIC DNA]</scope>
    <source>
        <strain evidence="1 2">SSH13</strain>
    </source>
</reference>
<organism evidence="1 2">
    <name type="scientific">Neolewinella aurantiaca</name>
    <dbReference type="NCBI Taxonomy" id="2602767"/>
    <lineage>
        <taxon>Bacteria</taxon>
        <taxon>Pseudomonadati</taxon>
        <taxon>Bacteroidota</taxon>
        <taxon>Saprospiria</taxon>
        <taxon>Saprospirales</taxon>
        <taxon>Lewinellaceae</taxon>
        <taxon>Neolewinella</taxon>
    </lineage>
</organism>
<dbReference type="EMBL" id="VOXD01000002">
    <property type="protein sequence ID" value="TXF91506.1"/>
    <property type="molecule type" value="Genomic_DNA"/>
</dbReference>
<evidence type="ECO:0000313" key="2">
    <source>
        <dbReference type="Proteomes" id="UP000321907"/>
    </source>
</evidence>
<protein>
    <submittedName>
        <fullName evidence="1">Uncharacterized protein</fullName>
    </submittedName>
</protein>
<comment type="caution">
    <text evidence="1">The sequence shown here is derived from an EMBL/GenBank/DDBJ whole genome shotgun (WGS) entry which is preliminary data.</text>
</comment>
<accession>A0A5C7FJQ2</accession>
<dbReference type="RefSeq" id="WP_147929046.1">
    <property type="nucleotide sequence ID" value="NZ_VOXD01000002.1"/>
</dbReference>
<dbReference type="AlphaFoldDB" id="A0A5C7FJQ2"/>
<dbReference type="Proteomes" id="UP000321907">
    <property type="component" value="Unassembled WGS sequence"/>
</dbReference>
<keyword evidence="2" id="KW-1185">Reference proteome</keyword>
<gene>
    <name evidence="1" type="ORF">FUA23_02075</name>
</gene>
<sequence length="213" mass="23662">MVQRLIVFLLFLTACSGNRPDVLLDNSVVSVVRQPLPDNFDARAFQQYNHKPGRVVLNGGAVAIIGHLAGTQVQWLQSEEAEFLNQSLVVVPKVGRTPEDPEVLSNLLEALDAKLVETGDTNQYVFLRSAGLKEDIVLSTSLQETGMTQNAALYQFDTAGVHLMNNTGIPLRMDQEVIDFYLPALVEFYGEGIDSVDFWLEVRPYVGVRLVRN</sequence>